<feature type="signal peptide" evidence="1">
    <location>
        <begin position="1"/>
        <end position="21"/>
    </location>
</feature>
<reference evidence="4" key="1">
    <citation type="journal article" date="2019" name="Int. J. Syst. Evol. Microbiol.">
        <title>The Global Catalogue of Microorganisms (GCM) 10K type strain sequencing project: providing services to taxonomists for standard genome sequencing and annotation.</title>
        <authorList>
            <consortium name="The Broad Institute Genomics Platform"/>
            <consortium name="The Broad Institute Genome Sequencing Center for Infectious Disease"/>
            <person name="Wu L."/>
            <person name="Ma J."/>
        </authorList>
    </citation>
    <scope>NUCLEOTIDE SEQUENCE [LARGE SCALE GENOMIC DNA]</scope>
    <source>
        <strain evidence="4">CCUG 62982</strain>
    </source>
</reference>
<dbReference type="Proteomes" id="UP001596977">
    <property type="component" value="Unassembled WGS sequence"/>
</dbReference>
<gene>
    <name evidence="3" type="ORF">ACFQ1E_10265</name>
</gene>
<protein>
    <submittedName>
        <fullName evidence="3">Glucodextranase DOMON-like domain-containing protein</fullName>
    </submittedName>
</protein>
<proteinExistence type="predicted"/>
<evidence type="ECO:0000256" key="1">
    <source>
        <dbReference type="SAM" id="SignalP"/>
    </source>
</evidence>
<keyword evidence="1" id="KW-0732">Signal</keyword>
<evidence type="ECO:0000259" key="2">
    <source>
        <dbReference type="Pfam" id="PF09985"/>
    </source>
</evidence>
<name>A0ABW3H5F4_9SPHN</name>
<evidence type="ECO:0000313" key="3">
    <source>
        <dbReference type="EMBL" id="MFD0946721.1"/>
    </source>
</evidence>
<sequence length="266" mass="27959">MKWKTGLAVAAAMAAILPGMAAAQTASFRDPAGDDKGPGTYTYPTDMAYKPGSFDLTGLDVSLIGEKVEFAATMRSTLEDPWRMGVGFSVQMLMVFVRTGTGRHVDAPPGLNVKFAAPGWDKVIILSPQTPARVRAEVAAKAGLLASDIIVPERTKGAGNRISAAVPRAALGGGSPRDWSYQVVVLGNEGFPSGRDLLTRRVNEYNGQHRFGGGTDSDCDPNVMDILAGLAVGGSSEVAAQRAALSYECEVDGSTLKMATLPMLRP</sequence>
<comment type="caution">
    <text evidence="3">The sequence shown here is derived from an EMBL/GenBank/DDBJ whole genome shotgun (WGS) entry which is preliminary data.</text>
</comment>
<dbReference type="CDD" id="cd09626">
    <property type="entry name" value="DOMON_glucodextranase_like"/>
    <property type="match status" value="1"/>
</dbReference>
<feature type="domain" description="Glucodextranase-like C-terminal" evidence="2">
    <location>
        <begin position="26"/>
        <end position="261"/>
    </location>
</feature>
<dbReference type="InterPro" id="IPR019248">
    <property type="entry name" value="Glucodextran_C"/>
</dbReference>
<dbReference type="Pfam" id="PF09985">
    <property type="entry name" value="Glucodextran_C"/>
    <property type="match status" value="1"/>
</dbReference>
<organism evidence="3 4">
    <name type="scientific">Sphingomonas canadensis</name>
    <dbReference type="NCBI Taxonomy" id="1219257"/>
    <lineage>
        <taxon>Bacteria</taxon>
        <taxon>Pseudomonadati</taxon>
        <taxon>Pseudomonadota</taxon>
        <taxon>Alphaproteobacteria</taxon>
        <taxon>Sphingomonadales</taxon>
        <taxon>Sphingomonadaceae</taxon>
        <taxon>Sphingomonas</taxon>
    </lineage>
</organism>
<dbReference type="SUPFAM" id="SSF49344">
    <property type="entry name" value="CBD9-like"/>
    <property type="match status" value="1"/>
</dbReference>
<dbReference type="EMBL" id="JBHTJG010000004">
    <property type="protein sequence ID" value="MFD0946721.1"/>
    <property type="molecule type" value="Genomic_DNA"/>
</dbReference>
<dbReference type="Gene3D" id="2.60.40.1190">
    <property type="match status" value="1"/>
</dbReference>
<accession>A0ABW3H5F4</accession>
<dbReference type="RefSeq" id="WP_264944192.1">
    <property type="nucleotide sequence ID" value="NZ_JAPDRA010000004.1"/>
</dbReference>
<keyword evidence="4" id="KW-1185">Reference proteome</keyword>
<feature type="chain" id="PRO_5045221671" evidence="1">
    <location>
        <begin position="22"/>
        <end position="266"/>
    </location>
</feature>
<evidence type="ECO:0000313" key="4">
    <source>
        <dbReference type="Proteomes" id="UP001596977"/>
    </source>
</evidence>